<dbReference type="AlphaFoldDB" id="A0A6N2TLJ8"/>
<sequence length="124" mass="13964">MAEYHFDFSFVRSGPPVVTLSATGIAFNAGARALLGHPDQIDIGYDAQAKAIGVCAHDPSSTSEPFEFEGRQKDGWVRINAKDFSRYLEQQTGIRFREKAKQFLPEFDESNKMLIVILDEEHLK</sequence>
<reference evidence="1" key="1">
    <citation type="submission" date="2019-11" db="EMBL/GenBank/DDBJ databases">
        <authorList>
            <person name="Feng L."/>
        </authorList>
    </citation>
    <scope>NUCLEOTIDE SEQUENCE</scope>
    <source>
        <strain evidence="1">AundefinedLFYP135</strain>
    </source>
</reference>
<accession>A0A6N2TLJ8</accession>
<organism evidence="1">
    <name type="scientific">uncultured Anaerotruncus sp</name>
    <dbReference type="NCBI Taxonomy" id="905011"/>
    <lineage>
        <taxon>Bacteria</taxon>
        <taxon>Bacillati</taxon>
        <taxon>Bacillota</taxon>
        <taxon>Clostridia</taxon>
        <taxon>Eubacteriales</taxon>
        <taxon>Oscillospiraceae</taxon>
        <taxon>Anaerotruncus</taxon>
        <taxon>environmental samples</taxon>
    </lineage>
</organism>
<name>A0A6N2TLJ8_9FIRM</name>
<gene>
    <name evidence="1" type="ORF">AULFYP135_01459</name>
</gene>
<proteinExistence type="predicted"/>
<evidence type="ECO:0000313" key="1">
    <source>
        <dbReference type="EMBL" id="VYT05573.1"/>
    </source>
</evidence>
<dbReference type="EMBL" id="CACRSL010000003">
    <property type="protein sequence ID" value="VYT05573.1"/>
    <property type="molecule type" value="Genomic_DNA"/>
</dbReference>
<protein>
    <submittedName>
        <fullName evidence="1">Uncharacterized protein</fullName>
    </submittedName>
</protein>